<gene>
    <name evidence="1" type="ORF">L6452_22233</name>
</gene>
<proteinExistence type="predicted"/>
<organism evidence="1 2">
    <name type="scientific">Arctium lappa</name>
    <name type="common">Greater burdock</name>
    <name type="synonym">Lappa major</name>
    <dbReference type="NCBI Taxonomy" id="4217"/>
    <lineage>
        <taxon>Eukaryota</taxon>
        <taxon>Viridiplantae</taxon>
        <taxon>Streptophyta</taxon>
        <taxon>Embryophyta</taxon>
        <taxon>Tracheophyta</taxon>
        <taxon>Spermatophyta</taxon>
        <taxon>Magnoliopsida</taxon>
        <taxon>eudicotyledons</taxon>
        <taxon>Gunneridae</taxon>
        <taxon>Pentapetalae</taxon>
        <taxon>asterids</taxon>
        <taxon>campanulids</taxon>
        <taxon>Asterales</taxon>
        <taxon>Asteraceae</taxon>
        <taxon>Carduoideae</taxon>
        <taxon>Cardueae</taxon>
        <taxon>Arctiinae</taxon>
        <taxon>Arctium</taxon>
    </lineage>
</organism>
<evidence type="ECO:0000313" key="1">
    <source>
        <dbReference type="EMBL" id="KAI3715259.1"/>
    </source>
</evidence>
<sequence>MGNDNAPFVKTTTNVTGGDVYRTARLSPTSLRYYGRCLRRGSYKVWLHFAEIMPLCSAAAIAGIVLGS</sequence>
<keyword evidence="2" id="KW-1185">Reference proteome</keyword>
<dbReference type="EMBL" id="CM042053">
    <property type="protein sequence ID" value="KAI3715259.1"/>
    <property type="molecule type" value="Genomic_DNA"/>
</dbReference>
<comment type="caution">
    <text evidence="1">The sequence shown here is derived from an EMBL/GenBank/DDBJ whole genome shotgun (WGS) entry which is preliminary data.</text>
</comment>
<evidence type="ECO:0000313" key="2">
    <source>
        <dbReference type="Proteomes" id="UP001055879"/>
    </source>
</evidence>
<accession>A0ACB9AYE5</accession>
<name>A0ACB9AYE5_ARCLA</name>
<protein>
    <submittedName>
        <fullName evidence="1">Uncharacterized protein</fullName>
    </submittedName>
</protein>
<reference evidence="2" key="1">
    <citation type="journal article" date="2022" name="Mol. Ecol. Resour.">
        <title>The genomes of chicory, endive, great burdock and yacon provide insights into Asteraceae palaeo-polyploidization history and plant inulin production.</title>
        <authorList>
            <person name="Fan W."/>
            <person name="Wang S."/>
            <person name="Wang H."/>
            <person name="Wang A."/>
            <person name="Jiang F."/>
            <person name="Liu H."/>
            <person name="Zhao H."/>
            <person name="Xu D."/>
            <person name="Zhang Y."/>
        </authorList>
    </citation>
    <scope>NUCLEOTIDE SEQUENCE [LARGE SCALE GENOMIC DNA]</scope>
    <source>
        <strain evidence="2">cv. Niubang</strain>
    </source>
</reference>
<reference evidence="1 2" key="2">
    <citation type="journal article" date="2022" name="Mol. Ecol. Resour.">
        <title>The genomes of chicory, endive, great burdock and yacon provide insights into Asteraceae paleo-polyploidization history and plant inulin production.</title>
        <authorList>
            <person name="Fan W."/>
            <person name="Wang S."/>
            <person name="Wang H."/>
            <person name="Wang A."/>
            <person name="Jiang F."/>
            <person name="Liu H."/>
            <person name="Zhao H."/>
            <person name="Xu D."/>
            <person name="Zhang Y."/>
        </authorList>
    </citation>
    <scope>NUCLEOTIDE SEQUENCE [LARGE SCALE GENOMIC DNA]</scope>
    <source>
        <strain evidence="2">cv. Niubang</strain>
    </source>
</reference>
<dbReference type="Proteomes" id="UP001055879">
    <property type="component" value="Linkage Group LG07"/>
</dbReference>